<sequence>MTGHIQSHPPRETLAPKGWLYNVIISGDPWAGKRQSRSFHLNIWLLGFYDMKIVAYAVQVCKAVHQTGRVDLVGVDGEYRLSLEATRHVFVPRNHPLFNGLTGHCH</sequence>
<name>A0A0J7JU97_LASNI</name>
<protein>
    <submittedName>
        <fullName evidence="1">Uncharacterized protein</fullName>
    </submittedName>
</protein>
<evidence type="ECO:0000313" key="1">
    <source>
        <dbReference type="EMBL" id="KMQ81848.1"/>
    </source>
</evidence>
<dbReference type="PaxDb" id="67767-A0A0J7JU97"/>
<dbReference type="EMBL" id="LBMM01030965">
    <property type="protein sequence ID" value="KMQ81848.1"/>
    <property type="molecule type" value="Genomic_DNA"/>
</dbReference>
<dbReference type="AlphaFoldDB" id="A0A0J7JU97"/>
<reference evidence="1 2" key="1">
    <citation type="submission" date="2015-04" db="EMBL/GenBank/DDBJ databases">
        <title>Lasius niger genome sequencing.</title>
        <authorList>
            <person name="Konorov E.A."/>
            <person name="Nikitin M.A."/>
            <person name="Kirill M.V."/>
            <person name="Chang P."/>
        </authorList>
    </citation>
    <scope>NUCLEOTIDE SEQUENCE [LARGE SCALE GENOMIC DNA]</scope>
    <source>
        <tissue evidence="1">Whole</tissue>
    </source>
</reference>
<proteinExistence type="predicted"/>
<organism evidence="1 2">
    <name type="scientific">Lasius niger</name>
    <name type="common">Black garden ant</name>
    <dbReference type="NCBI Taxonomy" id="67767"/>
    <lineage>
        <taxon>Eukaryota</taxon>
        <taxon>Metazoa</taxon>
        <taxon>Ecdysozoa</taxon>
        <taxon>Arthropoda</taxon>
        <taxon>Hexapoda</taxon>
        <taxon>Insecta</taxon>
        <taxon>Pterygota</taxon>
        <taxon>Neoptera</taxon>
        <taxon>Endopterygota</taxon>
        <taxon>Hymenoptera</taxon>
        <taxon>Apocrita</taxon>
        <taxon>Aculeata</taxon>
        <taxon>Formicoidea</taxon>
        <taxon>Formicidae</taxon>
        <taxon>Formicinae</taxon>
        <taxon>Lasius</taxon>
        <taxon>Lasius</taxon>
    </lineage>
</organism>
<keyword evidence="2" id="KW-1185">Reference proteome</keyword>
<dbReference type="Proteomes" id="UP000036403">
    <property type="component" value="Unassembled WGS sequence"/>
</dbReference>
<accession>A0A0J7JU97</accession>
<evidence type="ECO:0000313" key="2">
    <source>
        <dbReference type="Proteomes" id="UP000036403"/>
    </source>
</evidence>
<comment type="caution">
    <text evidence="1">The sequence shown here is derived from an EMBL/GenBank/DDBJ whole genome shotgun (WGS) entry which is preliminary data.</text>
</comment>
<gene>
    <name evidence="1" type="ORF">RF55_25008</name>
</gene>